<dbReference type="RefSeq" id="WP_094862793.1">
    <property type="nucleotide sequence ID" value="NZ_NKYE01000006.1"/>
</dbReference>
<dbReference type="GO" id="GO:0008610">
    <property type="term" value="P:lipid biosynthetic process"/>
    <property type="evidence" value="ECO:0007669"/>
    <property type="project" value="UniProtKB-ARBA"/>
</dbReference>
<evidence type="ECO:0000313" key="7">
    <source>
        <dbReference type="Proteomes" id="UP000242444"/>
    </source>
</evidence>
<dbReference type="InterPro" id="IPR036736">
    <property type="entry name" value="ACP-like_sf"/>
</dbReference>
<dbReference type="GO" id="GO:0047527">
    <property type="term" value="F:2,3-dihydroxybenzoate-serine ligase activity"/>
    <property type="evidence" value="ECO:0007669"/>
    <property type="project" value="TreeGrafter"/>
</dbReference>
<name>A0A263D699_9PSEU</name>
<dbReference type="CDD" id="cd05930">
    <property type="entry name" value="A_NRPS"/>
    <property type="match status" value="1"/>
</dbReference>
<evidence type="ECO:0000256" key="4">
    <source>
        <dbReference type="SAM" id="MobiDB-lite"/>
    </source>
</evidence>
<dbReference type="SUPFAM" id="SSF47336">
    <property type="entry name" value="ACP-like"/>
    <property type="match status" value="1"/>
</dbReference>
<evidence type="ECO:0000256" key="2">
    <source>
        <dbReference type="ARBA" id="ARBA00022450"/>
    </source>
</evidence>
<dbReference type="Pfam" id="PF00501">
    <property type="entry name" value="AMP-binding"/>
    <property type="match status" value="1"/>
</dbReference>
<dbReference type="Pfam" id="PF00550">
    <property type="entry name" value="PP-binding"/>
    <property type="match status" value="1"/>
</dbReference>
<gene>
    <name evidence="6" type="ORF">CFN78_11800</name>
</gene>
<dbReference type="InterPro" id="IPR010071">
    <property type="entry name" value="AA_adenyl_dom"/>
</dbReference>
<accession>A0A263D699</accession>
<dbReference type="InterPro" id="IPR001242">
    <property type="entry name" value="Condensation_dom"/>
</dbReference>
<dbReference type="SUPFAM" id="SSF56801">
    <property type="entry name" value="Acetyl-CoA synthetase-like"/>
    <property type="match status" value="1"/>
</dbReference>
<dbReference type="Gene3D" id="1.10.1200.10">
    <property type="entry name" value="ACP-like"/>
    <property type="match status" value="1"/>
</dbReference>
<organism evidence="6 7">
    <name type="scientific">Amycolatopsis antarctica</name>
    <dbReference type="NCBI Taxonomy" id="1854586"/>
    <lineage>
        <taxon>Bacteria</taxon>
        <taxon>Bacillati</taxon>
        <taxon>Actinomycetota</taxon>
        <taxon>Actinomycetes</taxon>
        <taxon>Pseudonocardiales</taxon>
        <taxon>Pseudonocardiaceae</taxon>
        <taxon>Amycolatopsis</taxon>
    </lineage>
</organism>
<dbReference type="PROSITE" id="PS50075">
    <property type="entry name" value="CARRIER"/>
    <property type="match status" value="1"/>
</dbReference>
<dbReference type="InterPro" id="IPR006162">
    <property type="entry name" value="Ppantetheine_attach_site"/>
</dbReference>
<dbReference type="InParanoid" id="A0A263D699"/>
<dbReference type="OrthoDB" id="2472181at2"/>
<evidence type="ECO:0000256" key="1">
    <source>
        <dbReference type="ARBA" id="ARBA00001957"/>
    </source>
</evidence>
<reference evidence="6 7" key="1">
    <citation type="submission" date="2017-07" db="EMBL/GenBank/DDBJ databases">
        <title>Amycolatopsis antarcticus sp. nov., isolated from the surface of an Antarcticus brown macroalga.</title>
        <authorList>
            <person name="Wang J."/>
            <person name="Leiva S."/>
            <person name="Huang J."/>
            <person name="Huang Y."/>
        </authorList>
    </citation>
    <scope>NUCLEOTIDE SEQUENCE [LARGE SCALE GENOMIC DNA]</scope>
    <source>
        <strain evidence="6 7">AU-G6</strain>
    </source>
</reference>
<dbReference type="InterPro" id="IPR045851">
    <property type="entry name" value="AMP-bd_C_sf"/>
</dbReference>
<dbReference type="FunFam" id="2.30.38.10:FF:000001">
    <property type="entry name" value="Non-ribosomal peptide synthetase PvdI"/>
    <property type="match status" value="1"/>
</dbReference>
<dbReference type="NCBIfam" id="TIGR01733">
    <property type="entry name" value="AA-adenyl-dom"/>
    <property type="match status" value="1"/>
</dbReference>
<dbReference type="Gene3D" id="3.30.559.10">
    <property type="entry name" value="Chloramphenicol acetyltransferase-like domain"/>
    <property type="match status" value="1"/>
</dbReference>
<dbReference type="InterPro" id="IPR000873">
    <property type="entry name" value="AMP-dep_synth/lig_dom"/>
</dbReference>
<protein>
    <submittedName>
        <fullName evidence="6">Non-ribosomal peptide synthetase</fullName>
    </submittedName>
</protein>
<dbReference type="InterPro" id="IPR009081">
    <property type="entry name" value="PP-bd_ACP"/>
</dbReference>
<comment type="caution">
    <text evidence="6">The sequence shown here is derived from an EMBL/GenBank/DDBJ whole genome shotgun (WGS) entry which is preliminary data.</text>
</comment>
<dbReference type="InterPro" id="IPR042099">
    <property type="entry name" value="ANL_N_sf"/>
</dbReference>
<sequence length="1055" mass="111562">MPESRVVEVGNESANNGENDPPPQCTTGRDGSSPNTDEFPERLPVTAAQRDVWIAQQLRPDTPIYNCGAFLDIHGPLDTELIGRSVTRAVADAETLRVRFAEGDDGPGQYVLAAGSVELPVVDLADDPDPDAAADTWMRRATSAPIDLAEGPPASHALLRLSPRRHLLFLRYHHIVLDGYGQALHLRRIAEVYTALADGREPRPSNARPLADLLAEDAAYQVSPRRTRDREYWAGVFAEPPAQGGPAAVATAAAGTEVCQYEDDLAEEQRAALLACARDTGTRWPTVLLAALAAYLRTVTGTDDLVLGMPVTARATGAALRTPAMLSNHLPLRLPVMPATTFAELVARTAERTGAMGKHQRYRGEDLHRDLGLAGRAEGYDRPTVNVLAFDRTLTLGPCRVTMRQLTKGVVRGLAVSVYGGTTGEDAIRLEFEAPAARYGPDGPRAHLERFRGHLGLLLAAPGDPIGSLAVPIPGEAPRPAGPVAPAPATTVARWFEHRARRHPHREAVSTPAGSLTYAELDVRADRLAAALAAGGAAPERCVAVLLPWSANLVVALLAVLKSGAAYLLLDPGHPADRLDRQIEDARPVLLLTDRDGSVAGAVPVLSPDDPGDRPVPVPLAHPHGETPACVVHTSGSTAAPKAVVGTHAALLARHAWYAAEFPFRDGETVLAHGSPAFVDTVNEVLGALLNGATVVPAEGGDQLVELLTRYRPSRMVSTPSLLGALLDDDPNLLASCSLWISSGEAMPPAFPAHLARVLPGARLVNLYGTTETAGDSLVAHCEKQAPGLGEPIAGTSVRLLDSALHPVPPGVPGELHVCGRGLARGYLNRPGLTAERFLADPYGPPGTRMYRTGDLARRREDGVLEYLGRADRQTQIRGVRVEPGGIEAVLGTHPDVRGCAVTNHPGPDGAPRLAAHVVTGPPGARLPSGLRDWLAERLPAHHVPDTVTAIDALPLLPSGKTDLAALAPPPPSRSSSRPAHDEEERTLCALFGTLLARQDVGAEESFFGLGGDSVLALRLAALARRAGFPVTVREVFEYRTAAGLAAACPRGRAT</sequence>
<dbReference type="Gene3D" id="3.30.559.30">
    <property type="entry name" value="Nonribosomal peptide synthetase, condensation domain"/>
    <property type="match status" value="1"/>
</dbReference>
<evidence type="ECO:0000256" key="3">
    <source>
        <dbReference type="ARBA" id="ARBA00022553"/>
    </source>
</evidence>
<proteinExistence type="predicted"/>
<feature type="region of interest" description="Disordered" evidence="4">
    <location>
        <begin position="962"/>
        <end position="983"/>
    </location>
</feature>
<feature type="region of interest" description="Disordered" evidence="4">
    <location>
        <begin position="1"/>
        <end position="38"/>
    </location>
</feature>
<dbReference type="Pfam" id="PF00668">
    <property type="entry name" value="Condensation"/>
    <property type="match status" value="1"/>
</dbReference>
<dbReference type="SUPFAM" id="SSF52777">
    <property type="entry name" value="CoA-dependent acyltransferases"/>
    <property type="match status" value="2"/>
</dbReference>
<keyword evidence="3" id="KW-0597">Phosphoprotein</keyword>
<dbReference type="Pfam" id="PF13193">
    <property type="entry name" value="AMP-binding_C"/>
    <property type="match status" value="1"/>
</dbReference>
<dbReference type="InterPro" id="IPR025110">
    <property type="entry name" value="AMP-bd_C"/>
</dbReference>
<dbReference type="PANTHER" id="PTHR45527">
    <property type="entry name" value="NONRIBOSOMAL PEPTIDE SYNTHETASE"/>
    <property type="match status" value="1"/>
</dbReference>
<keyword evidence="2" id="KW-0596">Phosphopantetheine</keyword>
<dbReference type="GO" id="GO:0009366">
    <property type="term" value="C:enterobactin synthetase complex"/>
    <property type="evidence" value="ECO:0007669"/>
    <property type="project" value="TreeGrafter"/>
</dbReference>
<dbReference type="AlphaFoldDB" id="A0A263D699"/>
<dbReference type="GO" id="GO:0043041">
    <property type="term" value="P:amino acid activation for nonribosomal peptide biosynthetic process"/>
    <property type="evidence" value="ECO:0007669"/>
    <property type="project" value="TreeGrafter"/>
</dbReference>
<dbReference type="Gene3D" id="3.30.300.30">
    <property type="match status" value="1"/>
</dbReference>
<dbReference type="InterPro" id="IPR023213">
    <property type="entry name" value="CAT-like_dom_sf"/>
</dbReference>
<dbReference type="PANTHER" id="PTHR45527:SF1">
    <property type="entry name" value="FATTY ACID SYNTHASE"/>
    <property type="match status" value="1"/>
</dbReference>
<dbReference type="PROSITE" id="PS00012">
    <property type="entry name" value="PHOSPHOPANTETHEINE"/>
    <property type="match status" value="1"/>
</dbReference>
<dbReference type="GO" id="GO:0009239">
    <property type="term" value="P:enterobactin biosynthetic process"/>
    <property type="evidence" value="ECO:0007669"/>
    <property type="project" value="TreeGrafter"/>
</dbReference>
<dbReference type="GO" id="GO:0031177">
    <property type="term" value="F:phosphopantetheine binding"/>
    <property type="evidence" value="ECO:0007669"/>
    <property type="project" value="TreeGrafter"/>
</dbReference>
<evidence type="ECO:0000313" key="6">
    <source>
        <dbReference type="EMBL" id="OZM72935.1"/>
    </source>
</evidence>
<feature type="compositionally biased region" description="Polar residues" evidence="4">
    <location>
        <begin position="25"/>
        <end position="36"/>
    </location>
</feature>
<dbReference type="GO" id="GO:0005829">
    <property type="term" value="C:cytosol"/>
    <property type="evidence" value="ECO:0007669"/>
    <property type="project" value="TreeGrafter"/>
</dbReference>
<keyword evidence="7" id="KW-1185">Reference proteome</keyword>
<dbReference type="EMBL" id="NKYE01000006">
    <property type="protein sequence ID" value="OZM72935.1"/>
    <property type="molecule type" value="Genomic_DNA"/>
</dbReference>
<dbReference type="Proteomes" id="UP000242444">
    <property type="component" value="Unassembled WGS sequence"/>
</dbReference>
<comment type="cofactor">
    <cofactor evidence="1">
        <name>pantetheine 4'-phosphate</name>
        <dbReference type="ChEBI" id="CHEBI:47942"/>
    </cofactor>
</comment>
<dbReference type="Gene3D" id="3.40.50.12780">
    <property type="entry name" value="N-terminal domain of ligase-like"/>
    <property type="match status" value="1"/>
</dbReference>
<feature type="domain" description="Carrier" evidence="5">
    <location>
        <begin position="979"/>
        <end position="1053"/>
    </location>
</feature>
<evidence type="ECO:0000259" key="5">
    <source>
        <dbReference type="PROSITE" id="PS50075"/>
    </source>
</evidence>